<dbReference type="HOGENOM" id="CLU_126418_1_0_9"/>
<dbReference type="AlphaFoldDB" id="C2K1V6"/>
<dbReference type="Pfam" id="PF06486">
    <property type="entry name" value="DUF1093"/>
    <property type="match status" value="1"/>
</dbReference>
<dbReference type="Gene3D" id="2.40.50.480">
    <property type="match status" value="1"/>
</dbReference>
<dbReference type="PANTHER" id="PTHR36433">
    <property type="entry name" value="HYPOTHETICAL CYTOSOLIC PROTEIN"/>
    <property type="match status" value="1"/>
</dbReference>
<comment type="caution">
    <text evidence="2">The sequence shown here is derived from an EMBL/GenBank/DDBJ whole genome shotgun (WGS) entry which is preliminary data.</text>
</comment>
<evidence type="ECO:0000313" key="3">
    <source>
        <dbReference type="Proteomes" id="UP000004525"/>
    </source>
</evidence>
<dbReference type="InterPro" id="IPR036166">
    <property type="entry name" value="YxeA-like_sf"/>
</dbReference>
<dbReference type="EMBL" id="ACIZ01000152">
    <property type="protein sequence ID" value="EEN78724.1"/>
    <property type="molecule type" value="Genomic_DNA"/>
</dbReference>
<organism evidence="2 3">
    <name type="scientific">Lacticaseibacillus rhamnosus (strain LMS2-1)</name>
    <dbReference type="NCBI Taxonomy" id="525361"/>
    <lineage>
        <taxon>Bacteria</taxon>
        <taxon>Bacillati</taxon>
        <taxon>Bacillota</taxon>
        <taxon>Bacilli</taxon>
        <taxon>Lactobacillales</taxon>
        <taxon>Lactobacillaceae</taxon>
        <taxon>Lacticaseibacillus</taxon>
    </lineage>
</organism>
<keyword evidence="1" id="KW-0472">Membrane</keyword>
<sequence>MFAETIYLIERLGHTDKRGEQIMKKVLIGLVVLIVLVFGGLKIFEITNYGGTTYYTKITNTGQRVTDRDDEGNKYIIYAYDLPGYDEKGGLQQLKFNANQDRPLRKNAYLKVTYNDKKGVTSWESVPRSEVPKAALSKLE</sequence>
<keyword evidence="3" id="KW-1185">Reference proteome</keyword>
<accession>C2K1V6</accession>
<keyword evidence="1" id="KW-1133">Transmembrane helix</keyword>
<evidence type="ECO:0000313" key="2">
    <source>
        <dbReference type="EMBL" id="EEN78724.1"/>
    </source>
</evidence>
<protein>
    <recommendedName>
        <fullName evidence="4">YxeA family protein</fullName>
    </recommendedName>
</protein>
<evidence type="ECO:0000256" key="1">
    <source>
        <dbReference type="SAM" id="Phobius"/>
    </source>
</evidence>
<name>C2K1V6_LACRM</name>
<proteinExistence type="predicted"/>
<dbReference type="NCBIfam" id="TIGR01655">
    <property type="entry name" value="yxeA_fam"/>
    <property type="match status" value="1"/>
</dbReference>
<keyword evidence="1" id="KW-0812">Transmembrane</keyword>
<gene>
    <name evidence="2" type="ORF">HMPREF0539_3141</name>
</gene>
<dbReference type="Proteomes" id="UP000004525">
    <property type="component" value="Unassembled WGS sequence"/>
</dbReference>
<feature type="transmembrane region" description="Helical" evidence="1">
    <location>
        <begin position="26"/>
        <end position="44"/>
    </location>
</feature>
<dbReference type="SUPFAM" id="SSF159121">
    <property type="entry name" value="BC4932-like"/>
    <property type="match status" value="1"/>
</dbReference>
<evidence type="ECO:0008006" key="4">
    <source>
        <dbReference type="Google" id="ProtNLM"/>
    </source>
</evidence>
<dbReference type="InterPro" id="IPR006542">
    <property type="entry name" value="DUF1093"/>
</dbReference>
<reference evidence="2" key="1">
    <citation type="submission" date="2009-01" db="EMBL/GenBank/DDBJ databases">
        <authorList>
            <person name="Qin X."/>
            <person name="Bachman B."/>
            <person name="Battles P."/>
            <person name="Bell A."/>
            <person name="Bess C."/>
            <person name="Bickham C."/>
            <person name="Chaboub L."/>
            <person name="Chen D."/>
            <person name="Coyle M."/>
            <person name="Deiros D.R."/>
            <person name="Dinh H."/>
            <person name="Forbes L."/>
            <person name="Fowler G."/>
            <person name="Francisco L."/>
            <person name="Fu Q."/>
            <person name="Gubbala S."/>
            <person name="Hale W."/>
            <person name="Han Y."/>
            <person name="Hemphill L."/>
            <person name="Highlander S.K."/>
            <person name="Hirani K."/>
            <person name="Hogues M."/>
            <person name="Jackson L."/>
            <person name="Jakkamsetti A."/>
            <person name="Javaid M."/>
            <person name="Jiang H."/>
            <person name="Korchina V."/>
            <person name="Kovar C."/>
            <person name="Lara F."/>
            <person name="Lee S."/>
            <person name="Mata R."/>
            <person name="Mathew T."/>
            <person name="Moen C."/>
            <person name="Morales K."/>
            <person name="Munidasa M."/>
            <person name="Nazareth L."/>
            <person name="Ngo R."/>
            <person name="Nguyen L."/>
            <person name="Okwuonu G."/>
            <person name="Ongeri F."/>
            <person name="Patil S."/>
            <person name="Petrosino J."/>
            <person name="Pham C."/>
            <person name="Pham P."/>
            <person name="Pu L.-L."/>
            <person name="Puazo M."/>
            <person name="Raj R."/>
            <person name="Reid J."/>
            <person name="Rouhana J."/>
            <person name="Saada N."/>
            <person name="Shang Y."/>
            <person name="Simmons D."/>
            <person name="Thornton R."/>
            <person name="Warren J."/>
            <person name="Weissenberger G."/>
            <person name="Zhang J."/>
            <person name="Zhang L."/>
            <person name="Zhou C."/>
            <person name="Zhu D."/>
            <person name="Muzny D."/>
            <person name="Worley K."/>
            <person name="Gibbs R."/>
        </authorList>
    </citation>
    <scope>NUCLEOTIDE SEQUENCE [LARGE SCALE GENOMIC DNA]</scope>
    <source>
        <strain evidence="2">LMS2-1</strain>
    </source>
</reference>
<dbReference type="PANTHER" id="PTHR36433:SF2">
    <property type="entry name" value="YXEA FAMILY PROTEIN"/>
    <property type="match status" value="1"/>
</dbReference>